<dbReference type="RefSeq" id="WP_073004412.1">
    <property type="nucleotide sequence ID" value="NZ_FQXD01000001.1"/>
</dbReference>
<keyword evidence="1" id="KW-1133">Transmembrane helix</keyword>
<organism evidence="2 3">
    <name type="scientific">Virgibacillus chiguensis</name>
    <dbReference type="NCBI Taxonomy" id="411959"/>
    <lineage>
        <taxon>Bacteria</taxon>
        <taxon>Bacillati</taxon>
        <taxon>Bacillota</taxon>
        <taxon>Bacilli</taxon>
        <taxon>Bacillales</taxon>
        <taxon>Bacillaceae</taxon>
        <taxon>Virgibacillus</taxon>
    </lineage>
</organism>
<dbReference type="AlphaFoldDB" id="A0A1M5LVC1"/>
<evidence type="ECO:0000313" key="3">
    <source>
        <dbReference type="Proteomes" id="UP000184079"/>
    </source>
</evidence>
<dbReference type="Proteomes" id="UP000184079">
    <property type="component" value="Unassembled WGS sequence"/>
</dbReference>
<gene>
    <name evidence="2" type="ORF">SAMN05421807_101269</name>
</gene>
<keyword evidence="3" id="KW-1185">Reference proteome</keyword>
<sequence length="286" mass="33010">MKKWSVITIVVAITSFITIIYIVGLQSKPAITYFPLDKNFAFTTAETDIQLFTEKGIDDYEIIWKASSATEIPVYLRQDVSLLFDNGRLRGALSKWVQDTDTIHLKRMLTLEDSSLYEAISFHHGEIHEKDSQIKSMQQMSSDHLYVIDSPAAKLDSFKTPSTTYEKEWKTLLDRASMQQLTYHWDTLYEYFDINKESYTAVPLTDLNKFAAQPIAGLTQAQTDKVMGQLWEGLYKNYLLPIVNAEKAVNSYIPIILFDKKNKHLLVLFEMNGKKEKLIQQYSFSE</sequence>
<protein>
    <submittedName>
        <fullName evidence="2">Uncharacterized protein</fullName>
    </submittedName>
</protein>
<keyword evidence="1" id="KW-0472">Membrane</keyword>
<evidence type="ECO:0000313" key="2">
    <source>
        <dbReference type="EMBL" id="SHG68850.1"/>
    </source>
</evidence>
<keyword evidence="1" id="KW-0812">Transmembrane</keyword>
<name>A0A1M5LVC1_9BACI</name>
<reference evidence="3" key="1">
    <citation type="submission" date="2016-11" db="EMBL/GenBank/DDBJ databases">
        <authorList>
            <person name="Varghese N."/>
            <person name="Submissions S."/>
        </authorList>
    </citation>
    <scope>NUCLEOTIDE SEQUENCE [LARGE SCALE GENOMIC DNA]</scope>
    <source>
        <strain evidence="3">CGMCC 1.6496</strain>
    </source>
</reference>
<evidence type="ECO:0000256" key="1">
    <source>
        <dbReference type="SAM" id="Phobius"/>
    </source>
</evidence>
<dbReference type="OrthoDB" id="2959394at2"/>
<feature type="transmembrane region" description="Helical" evidence="1">
    <location>
        <begin position="6"/>
        <end position="25"/>
    </location>
</feature>
<dbReference type="EMBL" id="FQXD01000001">
    <property type="protein sequence ID" value="SHG68850.1"/>
    <property type="molecule type" value="Genomic_DNA"/>
</dbReference>
<proteinExistence type="predicted"/>
<accession>A0A1M5LVC1</accession>